<gene>
    <name evidence="2" type="ORF">TNCT_241381</name>
</gene>
<accession>A0A8X6J1Z5</accession>
<evidence type="ECO:0000256" key="1">
    <source>
        <dbReference type="SAM" id="Phobius"/>
    </source>
</evidence>
<dbReference type="AlphaFoldDB" id="A0A8X6J1Z5"/>
<keyword evidence="1" id="KW-0472">Membrane</keyword>
<sequence length="107" mass="11718">MHSQDFNHGMLAGVMGIVNIGTSLGLCYIIDAICPDNWKALMALLKYGLCGILFTSGITSLVEALLCYLSYKNAERSPTSSNTPAEAPDESAQDAYEFFDYDIFCFI</sequence>
<reference evidence="2" key="1">
    <citation type="submission" date="2020-07" db="EMBL/GenBank/DDBJ databases">
        <title>Multicomponent nature underlies the extraordinary mechanical properties of spider dragline silk.</title>
        <authorList>
            <person name="Kono N."/>
            <person name="Nakamura H."/>
            <person name="Mori M."/>
            <person name="Yoshida Y."/>
            <person name="Ohtoshi R."/>
            <person name="Malay A.D."/>
            <person name="Moran D.A.P."/>
            <person name="Tomita M."/>
            <person name="Numata K."/>
            <person name="Arakawa K."/>
        </authorList>
    </citation>
    <scope>NUCLEOTIDE SEQUENCE</scope>
</reference>
<feature type="transmembrane region" description="Helical" evidence="1">
    <location>
        <begin position="45"/>
        <end position="71"/>
    </location>
</feature>
<evidence type="ECO:0000313" key="3">
    <source>
        <dbReference type="Proteomes" id="UP000887116"/>
    </source>
</evidence>
<feature type="transmembrane region" description="Helical" evidence="1">
    <location>
        <begin position="12"/>
        <end position="33"/>
    </location>
</feature>
<comment type="caution">
    <text evidence="2">The sequence shown here is derived from an EMBL/GenBank/DDBJ whole genome shotgun (WGS) entry which is preliminary data.</text>
</comment>
<keyword evidence="3" id="KW-1185">Reference proteome</keyword>
<organism evidence="2 3">
    <name type="scientific">Trichonephila clavata</name>
    <name type="common">Joro spider</name>
    <name type="synonym">Nephila clavata</name>
    <dbReference type="NCBI Taxonomy" id="2740835"/>
    <lineage>
        <taxon>Eukaryota</taxon>
        <taxon>Metazoa</taxon>
        <taxon>Ecdysozoa</taxon>
        <taxon>Arthropoda</taxon>
        <taxon>Chelicerata</taxon>
        <taxon>Arachnida</taxon>
        <taxon>Araneae</taxon>
        <taxon>Araneomorphae</taxon>
        <taxon>Entelegynae</taxon>
        <taxon>Araneoidea</taxon>
        <taxon>Nephilidae</taxon>
        <taxon>Trichonephila</taxon>
    </lineage>
</organism>
<evidence type="ECO:0000313" key="2">
    <source>
        <dbReference type="EMBL" id="GFR16440.1"/>
    </source>
</evidence>
<keyword evidence="1" id="KW-0812">Transmembrane</keyword>
<proteinExistence type="predicted"/>
<keyword evidence="1" id="KW-1133">Transmembrane helix</keyword>
<dbReference type="Proteomes" id="UP000887116">
    <property type="component" value="Unassembled WGS sequence"/>
</dbReference>
<dbReference type="EMBL" id="BMAO01037252">
    <property type="protein sequence ID" value="GFR16440.1"/>
    <property type="molecule type" value="Genomic_DNA"/>
</dbReference>
<name>A0A8X6J1Z5_TRICU</name>
<protein>
    <submittedName>
        <fullName evidence="2">Uncharacterized protein</fullName>
    </submittedName>
</protein>